<evidence type="ECO:0000313" key="2">
    <source>
        <dbReference type="Proteomes" id="UP000016960"/>
    </source>
</evidence>
<dbReference type="Proteomes" id="UP000016960">
    <property type="component" value="Unassembled WGS sequence"/>
</dbReference>
<dbReference type="InParanoid" id="U5DAS9"/>
<organism evidence="1 2">
    <name type="scientific">Rubidibacter lacunae KORDI 51-2</name>
    <dbReference type="NCBI Taxonomy" id="582515"/>
    <lineage>
        <taxon>Bacteria</taxon>
        <taxon>Bacillati</taxon>
        <taxon>Cyanobacteriota</taxon>
        <taxon>Cyanophyceae</taxon>
        <taxon>Oscillatoriophycideae</taxon>
        <taxon>Chroococcales</taxon>
        <taxon>Aphanothecaceae</taxon>
        <taxon>Rubidibacter</taxon>
    </lineage>
</organism>
<reference evidence="1 2" key="1">
    <citation type="submission" date="2013-05" db="EMBL/GenBank/DDBJ databases">
        <title>Draft genome sequence of Rubidibacter lacunae KORDI 51-2.</title>
        <authorList>
            <person name="Choi D.H."/>
            <person name="Noh J.H."/>
            <person name="Kwon K.-K."/>
            <person name="Lee J.-H."/>
            <person name="Ryu J.-Y."/>
        </authorList>
    </citation>
    <scope>NUCLEOTIDE SEQUENCE [LARGE SCALE GENOMIC DNA]</scope>
    <source>
        <strain evidence="1 2">KORDI 51-2</strain>
    </source>
</reference>
<keyword evidence="2" id="KW-1185">Reference proteome</keyword>
<dbReference type="RefSeq" id="WP_022606520.1">
    <property type="nucleotide sequence ID" value="NZ_ASSJ01000046.1"/>
</dbReference>
<sequence length="99" mass="11151">MMLACKEVGEKYCLQIRDFDPNLDSMFDRIDGMPMRLSSKAIAEILPQTPRILGPEHQANWLFLGEVLQAMASQKKRTTVEWAKALLARTIGSDMGLLV</sequence>
<accession>U5DAS9</accession>
<proteinExistence type="predicted"/>
<protein>
    <submittedName>
        <fullName evidence="1">Uncharacterized protein</fullName>
    </submittedName>
</protein>
<dbReference type="STRING" id="582515.KR51_00017260"/>
<name>U5DAS9_9CHRO</name>
<gene>
    <name evidence="1" type="ORF">KR51_00017260</name>
</gene>
<evidence type="ECO:0000313" key="1">
    <source>
        <dbReference type="EMBL" id="ERN41648.1"/>
    </source>
</evidence>
<dbReference type="AlphaFoldDB" id="U5DAS9"/>
<comment type="caution">
    <text evidence="1">The sequence shown here is derived from an EMBL/GenBank/DDBJ whole genome shotgun (WGS) entry which is preliminary data.</text>
</comment>
<dbReference type="EMBL" id="ASSJ01000046">
    <property type="protein sequence ID" value="ERN41648.1"/>
    <property type="molecule type" value="Genomic_DNA"/>
</dbReference>